<comment type="caution">
    <text evidence="1">The sequence shown here is derived from an EMBL/GenBank/DDBJ whole genome shotgun (WGS) entry which is preliminary data.</text>
</comment>
<sequence>MPHPKSPHTLVSQEPASRFSHCFEQGPLPYKESQIHRDPGWHVWCGALVRDPASARYHLFYSRWPADKGFDAWVTHSEIARAEGDSPTGPFRYAETLWPRDEAGRQWDDHCFHNVTVKHFGDKYYLYYMGNFGNGEWWTHRNNQRIGLAVASHPRGPWIRRDSPVLDVSPGAWDGLMVSNPTVTDTPDGRYLMIYKGVADGPTPLGGRVLHGLGLADSPEGPFVKHPTPIFNFDDSAFGFEDPCVWRENNTYFCIVKDMEGTLSPTRSSSLVLLQSGNGTDWIPSRPLHIIGKTLTDSTGRQLSFERVERPHIFIEPGAPPTLLVAIQPHDPHEPAFNIRLRF</sequence>
<dbReference type="InterPro" id="IPR023296">
    <property type="entry name" value="Glyco_hydro_beta-prop_sf"/>
</dbReference>
<dbReference type="RefSeq" id="WP_185676837.1">
    <property type="nucleotide sequence ID" value="NZ_JACHVB010000058.1"/>
</dbReference>
<dbReference type="SUPFAM" id="SSF75005">
    <property type="entry name" value="Arabinanase/levansucrase/invertase"/>
    <property type="match status" value="1"/>
</dbReference>
<gene>
    <name evidence="1" type="ORF">H5P28_16715</name>
</gene>
<organism evidence="1 2">
    <name type="scientific">Ruficoccus amylovorans</name>
    <dbReference type="NCBI Taxonomy" id="1804625"/>
    <lineage>
        <taxon>Bacteria</taxon>
        <taxon>Pseudomonadati</taxon>
        <taxon>Verrucomicrobiota</taxon>
        <taxon>Opitutia</taxon>
        <taxon>Puniceicoccales</taxon>
        <taxon>Cerasicoccaceae</taxon>
        <taxon>Ruficoccus</taxon>
    </lineage>
</organism>
<dbReference type="Proteomes" id="UP000546464">
    <property type="component" value="Unassembled WGS sequence"/>
</dbReference>
<proteinExistence type="predicted"/>
<dbReference type="AlphaFoldDB" id="A0A842HHV0"/>
<accession>A0A842HHV0</accession>
<evidence type="ECO:0000313" key="1">
    <source>
        <dbReference type="EMBL" id="MBC2595909.1"/>
    </source>
</evidence>
<dbReference type="EMBL" id="JACHVB010000058">
    <property type="protein sequence ID" value="MBC2595909.1"/>
    <property type="molecule type" value="Genomic_DNA"/>
</dbReference>
<protein>
    <submittedName>
        <fullName evidence="1">Sucrase</fullName>
    </submittedName>
</protein>
<dbReference type="Gene3D" id="2.115.10.20">
    <property type="entry name" value="Glycosyl hydrolase domain, family 43"/>
    <property type="match status" value="1"/>
</dbReference>
<reference evidence="1 2" key="1">
    <citation type="submission" date="2020-07" db="EMBL/GenBank/DDBJ databases">
        <authorList>
            <person name="Feng X."/>
        </authorList>
    </citation>
    <scope>NUCLEOTIDE SEQUENCE [LARGE SCALE GENOMIC DNA]</scope>
    <source>
        <strain evidence="1 2">JCM31066</strain>
    </source>
</reference>
<keyword evidence="2" id="KW-1185">Reference proteome</keyword>
<evidence type="ECO:0000313" key="2">
    <source>
        <dbReference type="Proteomes" id="UP000546464"/>
    </source>
</evidence>
<name>A0A842HHV0_9BACT</name>
<dbReference type="CDD" id="cd08994">
    <property type="entry name" value="GH43_62_32_68_117_130-like"/>
    <property type="match status" value="1"/>
</dbReference>